<protein>
    <recommendedName>
        <fullName evidence="3">Nudix hydrolase domain-containing protein</fullName>
    </recommendedName>
</protein>
<accession>A0A0B7N6T9</accession>
<dbReference type="AlphaFoldDB" id="A0A0B7N6T9"/>
<keyword evidence="2" id="KW-1185">Reference proteome</keyword>
<evidence type="ECO:0008006" key="3">
    <source>
        <dbReference type="Google" id="ProtNLM"/>
    </source>
</evidence>
<evidence type="ECO:0000313" key="2">
    <source>
        <dbReference type="Proteomes" id="UP000054107"/>
    </source>
</evidence>
<proteinExistence type="predicted"/>
<dbReference type="Proteomes" id="UP000054107">
    <property type="component" value="Unassembled WGS sequence"/>
</dbReference>
<reference evidence="1 2" key="1">
    <citation type="submission" date="2014-09" db="EMBL/GenBank/DDBJ databases">
        <authorList>
            <person name="Ellenberger Sabrina"/>
        </authorList>
    </citation>
    <scope>NUCLEOTIDE SEQUENCE [LARGE SCALE GENOMIC DNA]</scope>
    <source>
        <strain evidence="1 2">CBS 412.66</strain>
    </source>
</reference>
<organism evidence="1 2">
    <name type="scientific">Parasitella parasitica</name>
    <dbReference type="NCBI Taxonomy" id="35722"/>
    <lineage>
        <taxon>Eukaryota</taxon>
        <taxon>Fungi</taxon>
        <taxon>Fungi incertae sedis</taxon>
        <taxon>Mucoromycota</taxon>
        <taxon>Mucoromycotina</taxon>
        <taxon>Mucoromycetes</taxon>
        <taxon>Mucorales</taxon>
        <taxon>Mucorineae</taxon>
        <taxon>Mucoraceae</taxon>
        <taxon>Parasitella</taxon>
    </lineage>
</organism>
<dbReference type="SUPFAM" id="SSF55811">
    <property type="entry name" value="Nudix"/>
    <property type="match status" value="1"/>
</dbReference>
<evidence type="ECO:0000313" key="1">
    <source>
        <dbReference type="EMBL" id="CEP11133.1"/>
    </source>
</evidence>
<dbReference type="EMBL" id="LN725636">
    <property type="protein sequence ID" value="CEP11133.1"/>
    <property type="molecule type" value="Genomic_DNA"/>
</dbReference>
<dbReference type="InterPro" id="IPR015797">
    <property type="entry name" value="NUDIX_hydrolase-like_dom_sf"/>
</dbReference>
<sequence length="203" mass="23229">MPLSINTKGTAAKIVSEEIQHKRFITVWNRTTEFDDGRVIQWDVVGHSTPEPTFCVVFAFDTKTRTTTLLKEYAQGTNEIKYTCVAGSYDRKKHASIAQAAQHELSEEAHLAGGRWINLLPSDYSSDGISELKWGKNKFVPFLCLDPHQDKNPMARDAEEYMEVVHNITVDQVKNFIKRAEMMLPSVQTVWMALEYLKDNNYI</sequence>
<dbReference type="Gene3D" id="3.90.79.10">
    <property type="entry name" value="Nucleoside Triphosphate Pyrophosphohydrolase"/>
    <property type="match status" value="1"/>
</dbReference>
<name>A0A0B7N6T9_9FUNG</name>
<dbReference type="OrthoDB" id="185493at2759"/>
<gene>
    <name evidence="1" type="primary">PARPA_04934.1 scaffold 15694</name>
</gene>